<proteinExistence type="predicted"/>
<gene>
    <name evidence="1" type="ORF">CIMG_04497</name>
</gene>
<reference evidence="2" key="2">
    <citation type="journal article" date="2010" name="Genome Res.">
        <title>Population genomic sequencing of Coccidioides fungi reveals recent hybridization and transposon control.</title>
        <authorList>
            <person name="Neafsey D.E."/>
            <person name="Barker B.M."/>
            <person name="Sharpton T.J."/>
            <person name="Stajich J.E."/>
            <person name="Park D.J."/>
            <person name="Whiston E."/>
            <person name="Hung C.-Y."/>
            <person name="McMahan C."/>
            <person name="White J."/>
            <person name="Sykes S."/>
            <person name="Heiman D."/>
            <person name="Young S."/>
            <person name="Zeng Q."/>
            <person name="Abouelleil A."/>
            <person name="Aftuck L."/>
            <person name="Bessette D."/>
            <person name="Brown A."/>
            <person name="FitzGerald M."/>
            <person name="Lui A."/>
            <person name="Macdonald J.P."/>
            <person name="Priest M."/>
            <person name="Orbach M.J."/>
            <person name="Galgiani J.N."/>
            <person name="Kirkland T.N."/>
            <person name="Cole G.T."/>
            <person name="Birren B.W."/>
            <person name="Henn M.R."/>
            <person name="Taylor J.W."/>
            <person name="Rounsley S.D."/>
        </authorList>
    </citation>
    <scope>GENOME REANNOTATION</scope>
    <source>
        <strain evidence="2">RS</strain>
    </source>
</reference>
<dbReference type="EMBL" id="GG704914">
    <property type="protein sequence ID" value="EAS33473.3"/>
    <property type="molecule type" value="Genomic_DNA"/>
</dbReference>
<accession>J3KDL7</accession>
<dbReference type="RefSeq" id="XP_001245056.2">
    <property type="nucleotide sequence ID" value="XM_001245055.2"/>
</dbReference>
<dbReference type="VEuPathDB" id="FungiDB:CIMG_04497"/>
<dbReference type="KEGG" id="cim:CIMG_04497"/>
<dbReference type="Proteomes" id="UP000001261">
    <property type="component" value="Unassembled WGS sequence"/>
</dbReference>
<keyword evidence="2" id="KW-1185">Reference proteome</keyword>
<evidence type="ECO:0000313" key="1">
    <source>
        <dbReference type="EMBL" id="EAS33473.3"/>
    </source>
</evidence>
<protein>
    <submittedName>
        <fullName evidence="1">Uncharacterized protein</fullName>
    </submittedName>
</protein>
<dbReference type="OrthoDB" id="4523240at2759"/>
<evidence type="ECO:0000313" key="2">
    <source>
        <dbReference type="Proteomes" id="UP000001261"/>
    </source>
</evidence>
<organism evidence="1 2">
    <name type="scientific">Coccidioides immitis (strain RS)</name>
    <name type="common">Valley fever fungus</name>
    <dbReference type="NCBI Taxonomy" id="246410"/>
    <lineage>
        <taxon>Eukaryota</taxon>
        <taxon>Fungi</taxon>
        <taxon>Dikarya</taxon>
        <taxon>Ascomycota</taxon>
        <taxon>Pezizomycotina</taxon>
        <taxon>Eurotiomycetes</taxon>
        <taxon>Eurotiomycetidae</taxon>
        <taxon>Onygenales</taxon>
        <taxon>Onygenaceae</taxon>
        <taxon>Coccidioides</taxon>
    </lineage>
</organism>
<sequence length="172" mass="18909">MVKSLLLLFQTRFVQAHRPIMLILNLASAVFGYQKCALLVETSSTLMGGTLFNLLNPPATGGAPVVPLIRTRILNVGGGERTLTTKMKLSYCAAAFLMLLPLEAIAGNCYFCQNGHKVGAVYPTYKCGKKCHKKHYDTTFSTYHCWKDGRNPTCFKNCCKKAGRDVGVLRGL</sequence>
<dbReference type="GeneID" id="4565135"/>
<reference evidence="2" key="1">
    <citation type="journal article" date="2009" name="Genome Res.">
        <title>Comparative genomic analyses of the human fungal pathogens Coccidioides and their relatives.</title>
        <authorList>
            <person name="Sharpton T.J."/>
            <person name="Stajich J.E."/>
            <person name="Rounsley S.D."/>
            <person name="Gardner M.J."/>
            <person name="Wortman J.R."/>
            <person name="Jordar V.S."/>
            <person name="Maiti R."/>
            <person name="Kodira C.D."/>
            <person name="Neafsey D.E."/>
            <person name="Zeng Q."/>
            <person name="Hung C.-Y."/>
            <person name="McMahan C."/>
            <person name="Muszewska A."/>
            <person name="Grynberg M."/>
            <person name="Mandel M.A."/>
            <person name="Kellner E.M."/>
            <person name="Barker B.M."/>
            <person name="Galgiani J.N."/>
            <person name="Orbach M.J."/>
            <person name="Kirkland T.N."/>
            <person name="Cole G.T."/>
            <person name="Henn M.R."/>
            <person name="Birren B.W."/>
            <person name="Taylor J.W."/>
        </authorList>
    </citation>
    <scope>NUCLEOTIDE SEQUENCE [LARGE SCALE GENOMIC DNA]</scope>
    <source>
        <strain evidence="2">RS</strain>
    </source>
</reference>
<dbReference type="InParanoid" id="J3KDL7"/>
<dbReference type="AlphaFoldDB" id="J3KDL7"/>
<name>J3KDL7_COCIM</name>